<proteinExistence type="predicted"/>
<protein>
    <submittedName>
        <fullName evidence="2">Uncharacterized protein</fullName>
    </submittedName>
</protein>
<dbReference type="Proteomes" id="UP000887565">
    <property type="component" value="Unplaced"/>
</dbReference>
<evidence type="ECO:0000313" key="2">
    <source>
        <dbReference type="WBParaSite" id="nRc.2.0.1.t02197-RA"/>
    </source>
</evidence>
<name>A0A915HLH6_ROMCU</name>
<accession>A0A915HLH6</accession>
<dbReference type="WBParaSite" id="nRc.2.0.1.t02197-RA">
    <property type="protein sequence ID" value="nRc.2.0.1.t02197-RA"/>
    <property type="gene ID" value="nRc.2.0.1.g02197"/>
</dbReference>
<keyword evidence="1" id="KW-1185">Reference proteome</keyword>
<evidence type="ECO:0000313" key="1">
    <source>
        <dbReference type="Proteomes" id="UP000887565"/>
    </source>
</evidence>
<reference evidence="2" key="1">
    <citation type="submission" date="2022-11" db="UniProtKB">
        <authorList>
            <consortium name="WormBaseParasite"/>
        </authorList>
    </citation>
    <scope>IDENTIFICATION</scope>
</reference>
<organism evidence="1 2">
    <name type="scientific">Romanomermis culicivorax</name>
    <name type="common">Nematode worm</name>
    <dbReference type="NCBI Taxonomy" id="13658"/>
    <lineage>
        <taxon>Eukaryota</taxon>
        <taxon>Metazoa</taxon>
        <taxon>Ecdysozoa</taxon>
        <taxon>Nematoda</taxon>
        <taxon>Enoplea</taxon>
        <taxon>Dorylaimia</taxon>
        <taxon>Mermithida</taxon>
        <taxon>Mermithoidea</taxon>
        <taxon>Mermithidae</taxon>
        <taxon>Romanomermis</taxon>
    </lineage>
</organism>
<sequence length="63" mass="6704">MPFGSRGGCHETFNESSWISLNFKSLIAPEILDHETLACLDSTVKILGADGAEDGSETSGCEE</sequence>
<dbReference type="AlphaFoldDB" id="A0A915HLH6"/>